<reference evidence="3" key="2">
    <citation type="journal article" date="2018" name="BMC Genomics">
        <title>A manually annotated Actinidia chinensis var. chinensis (kiwifruit) genome highlights the challenges associated with draft genomes and gene prediction in plants.</title>
        <authorList>
            <person name="Pilkington S.M."/>
            <person name="Crowhurst R."/>
            <person name="Hilario E."/>
            <person name="Nardozza S."/>
            <person name="Fraser L."/>
            <person name="Peng Y."/>
            <person name="Gunaseelan K."/>
            <person name="Simpson R."/>
            <person name="Tahir J."/>
            <person name="Deroles S.C."/>
            <person name="Templeton K."/>
            <person name="Luo Z."/>
            <person name="Davy M."/>
            <person name="Cheng C."/>
            <person name="McNeilage M."/>
            <person name="Scaglione D."/>
            <person name="Liu Y."/>
            <person name="Zhang Q."/>
            <person name="Datson P."/>
            <person name="De Silva N."/>
            <person name="Gardiner S.E."/>
            <person name="Bassett H."/>
            <person name="Chagne D."/>
            <person name="McCallum J."/>
            <person name="Dzierzon H."/>
            <person name="Deng C."/>
            <person name="Wang Y.Y."/>
            <person name="Barron L."/>
            <person name="Manako K."/>
            <person name="Bowen J."/>
            <person name="Foster T.M."/>
            <person name="Erridge Z.A."/>
            <person name="Tiffin H."/>
            <person name="Waite C.N."/>
            <person name="Davies K.M."/>
            <person name="Grierson E.P."/>
            <person name="Laing W.A."/>
            <person name="Kirk R."/>
            <person name="Chen X."/>
            <person name="Wood M."/>
            <person name="Montefiori M."/>
            <person name="Brummell D.A."/>
            <person name="Schwinn K.E."/>
            <person name="Catanach A."/>
            <person name="Fullerton C."/>
            <person name="Li D."/>
            <person name="Meiyalaghan S."/>
            <person name="Nieuwenhuizen N."/>
            <person name="Read N."/>
            <person name="Prakash R."/>
            <person name="Hunter D."/>
            <person name="Zhang H."/>
            <person name="McKenzie M."/>
            <person name="Knabel M."/>
            <person name="Harris A."/>
            <person name="Allan A.C."/>
            <person name="Gleave A."/>
            <person name="Chen A."/>
            <person name="Janssen B.J."/>
            <person name="Plunkett B."/>
            <person name="Ampomah-Dwamena C."/>
            <person name="Voogd C."/>
            <person name="Leif D."/>
            <person name="Lafferty D."/>
            <person name="Souleyre E.J.F."/>
            <person name="Varkonyi-Gasic E."/>
            <person name="Gambi F."/>
            <person name="Hanley J."/>
            <person name="Yao J.L."/>
            <person name="Cheung J."/>
            <person name="David K.M."/>
            <person name="Warren B."/>
            <person name="Marsh K."/>
            <person name="Snowden K.C."/>
            <person name="Lin-Wang K."/>
            <person name="Brian L."/>
            <person name="Martinez-Sanchez M."/>
            <person name="Wang M."/>
            <person name="Ileperuma N."/>
            <person name="Macnee N."/>
            <person name="Campin R."/>
            <person name="McAtee P."/>
            <person name="Drummond R.S.M."/>
            <person name="Espley R.V."/>
            <person name="Ireland H.S."/>
            <person name="Wu R."/>
            <person name="Atkinson R.G."/>
            <person name="Karunairetnam S."/>
            <person name="Bulley S."/>
            <person name="Chunkath S."/>
            <person name="Hanley Z."/>
            <person name="Storey R."/>
            <person name="Thrimawithana A.H."/>
            <person name="Thomson S."/>
            <person name="David C."/>
            <person name="Testolin R."/>
            <person name="Huang H."/>
            <person name="Hellens R.P."/>
            <person name="Schaffer R.J."/>
        </authorList>
    </citation>
    <scope>NUCLEOTIDE SEQUENCE [LARGE SCALE GENOMIC DNA]</scope>
    <source>
        <strain evidence="3">cv. Red5</strain>
    </source>
</reference>
<dbReference type="InParanoid" id="A0A2R6P3M6"/>
<dbReference type="FunCoup" id="A0A2R6P3M6">
    <property type="interactions" value="5"/>
</dbReference>
<name>A0A2R6P3M6_ACTCC</name>
<dbReference type="Proteomes" id="UP000241394">
    <property type="component" value="Chromosome LG29"/>
</dbReference>
<evidence type="ECO:0000256" key="1">
    <source>
        <dbReference type="SAM" id="MobiDB-lite"/>
    </source>
</evidence>
<feature type="region of interest" description="Disordered" evidence="1">
    <location>
        <begin position="15"/>
        <end position="34"/>
    </location>
</feature>
<accession>A0A2R6P3M6</accession>
<dbReference type="STRING" id="1590841.A0A2R6P3M6"/>
<gene>
    <name evidence="2" type="ORF">CEY00_Acc32872</name>
</gene>
<reference evidence="2 3" key="1">
    <citation type="submission" date="2017-07" db="EMBL/GenBank/DDBJ databases">
        <title>An improved, manually edited Actinidia chinensis var. chinensis (kiwifruit) genome highlights the challenges associated with draft genomes and gene prediction in plants.</title>
        <authorList>
            <person name="Pilkington S."/>
            <person name="Crowhurst R."/>
            <person name="Hilario E."/>
            <person name="Nardozza S."/>
            <person name="Fraser L."/>
            <person name="Peng Y."/>
            <person name="Gunaseelan K."/>
            <person name="Simpson R."/>
            <person name="Tahir J."/>
            <person name="Deroles S."/>
            <person name="Templeton K."/>
            <person name="Luo Z."/>
            <person name="Davy M."/>
            <person name="Cheng C."/>
            <person name="Mcneilage M."/>
            <person name="Scaglione D."/>
            <person name="Liu Y."/>
            <person name="Zhang Q."/>
            <person name="Datson P."/>
            <person name="De Silva N."/>
            <person name="Gardiner S."/>
            <person name="Bassett H."/>
            <person name="Chagne D."/>
            <person name="Mccallum J."/>
            <person name="Dzierzon H."/>
            <person name="Deng C."/>
            <person name="Wang Y.-Y."/>
            <person name="Barron N."/>
            <person name="Manako K."/>
            <person name="Bowen J."/>
            <person name="Foster T."/>
            <person name="Erridge Z."/>
            <person name="Tiffin H."/>
            <person name="Waite C."/>
            <person name="Davies K."/>
            <person name="Grierson E."/>
            <person name="Laing W."/>
            <person name="Kirk R."/>
            <person name="Chen X."/>
            <person name="Wood M."/>
            <person name="Montefiori M."/>
            <person name="Brummell D."/>
            <person name="Schwinn K."/>
            <person name="Catanach A."/>
            <person name="Fullerton C."/>
            <person name="Li D."/>
            <person name="Meiyalaghan S."/>
            <person name="Nieuwenhuizen N."/>
            <person name="Read N."/>
            <person name="Prakash R."/>
            <person name="Hunter D."/>
            <person name="Zhang H."/>
            <person name="Mckenzie M."/>
            <person name="Knabel M."/>
            <person name="Harris A."/>
            <person name="Allan A."/>
            <person name="Chen A."/>
            <person name="Janssen B."/>
            <person name="Plunkett B."/>
            <person name="Dwamena C."/>
            <person name="Voogd C."/>
            <person name="Leif D."/>
            <person name="Lafferty D."/>
            <person name="Souleyre E."/>
            <person name="Varkonyi-Gasic E."/>
            <person name="Gambi F."/>
            <person name="Hanley J."/>
            <person name="Yao J.-L."/>
            <person name="Cheung J."/>
            <person name="David K."/>
            <person name="Warren B."/>
            <person name="Marsh K."/>
            <person name="Snowden K."/>
            <person name="Lin-Wang K."/>
            <person name="Brian L."/>
            <person name="Martinez-Sanchez M."/>
            <person name="Wang M."/>
            <person name="Ileperuma N."/>
            <person name="Macnee N."/>
            <person name="Campin R."/>
            <person name="Mcatee P."/>
            <person name="Drummond R."/>
            <person name="Espley R."/>
            <person name="Ireland H."/>
            <person name="Wu R."/>
            <person name="Atkinson R."/>
            <person name="Karunairetnam S."/>
            <person name="Bulley S."/>
            <person name="Chunkath S."/>
            <person name="Hanley Z."/>
            <person name="Storey R."/>
            <person name="Thrimawithana A."/>
            <person name="Thomson S."/>
            <person name="David C."/>
            <person name="Testolin R."/>
        </authorList>
    </citation>
    <scope>NUCLEOTIDE SEQUENCE [LARGE SCALE GENOMIC DNA]</scope>
    <source>
        <strain evidence="3">cv. Red5</strain>
        <tissue evidence="2">Young leaf</tissue>
    </source>
</reference>
<feature type="region of interest" description="Disordered" evidence="1">
    <location>
        <begin position="72"/>
        <end position="96"/>
    </location>
</feature>
<dbReference type="AlphaFoldDB" id="A0A2R6P3M6"/>
<sequence>MDVGVEYNAEFWPIEHPVEPPDEDQPVKCPMPDSSVIKDGKMWSSYSPRKRTDISTTMTKEEMVVVTAEGPPARAVRKRHHTSTHHGGVNTLTPLLRMPPLHPLPTHNITIFQMLQQFNQFES</sequence>
<dbReference type="EMBL" id="NKQK01000029">
    <property type="protein sequence ID" value="PSR84895.1"/>
    <property type="molecule type" value="Genomic_DNA"/>
</dbReference>
<organism evidence="2 3">
    <name type="scientific">Actinidia chinensis var. chinensis</name>
    <name type="common">Chinese soft-hair kiwi</name>
    <dbReference type="NCBI Taxonomy" id="1590841"/>
    <lineage>
        <taxon>Eukaryota</taxon>
        <taxon>Viridiplantae</taxon>
        <taxon>Streptophyta</taxon>
        <taxon>Embryophyta</taxon>
        <taxon>Tracheophyta</taxon>
        <taxon>Spermatophyta</taxon>
        <taxon>Magnoliopsida</taxon>
        <taxon>eudicotyledons</taxon>
        <taxon>Gunneridae</taxon>
        <taxon>Pentapetalae</taxon>
        <taxon>asterids</taxon>
        <taxon>Ericales</taxon>
        <taxon>Actinidiaceae</taxon>
        <taxon>Actinidia</taxon>
    </lineage>
</organism>
<proteinExistence type="predicted"/>
<protein>
    <submittedName>
        <fullName evidence="2">Uncharacterized protein</fullName>
    </submittedName>
</protein>
<dbReference type="Gramene" id="PSR84895">
    <property type="protein sequence ID" value="PSR84895"/>
    <property type="gene ID" value="CEY00_Acc32872"/>
</dbReference>
<evidence type="ECO:0000313" key="2">
    <source>
        <dbReference type="EMBL" id="PSR84895.1"/>
    </source>
</evidence>
<dbReference type="OrthoDB" id="1269099at2759"/>
<dbReference type="OMA" id="TRDNHIT"/>
<feature type="compositionally biased region" description="Basic residues" evidence="1">
    <location>
        <begin position="75"/>
        <end position="84"/>
    </location>
</feature>
<keyword evidence="3" id="KW-1185">Reference proteome</keyword>
<evidence type="ECO:0000313" key="3">
    <source>
        <dbReference type="Proteomes" id="UP000241394"/>
    </source>
</evidence>
<dbReference type="PANTHER" id="PTHR34196:SF4">
    <property type="entry name" value="OS06G0208200 PROTEIN"/>
    <property type="match status" value="1"/>
</dbReference>
<dbReference type="PANTHER" id="PTHR34196">
    <property type="entry name" value="OS02G0697700 PROTEIN"/>
    <property type="match status" value="1"/>
</dbReference>
<comment type="caution">
    <text evidence="2">The sequence shown here is derived from an EMBL/GenBank/DDBJ whole genome shotgun (WGS) entry which is preliminary data.</text>
</comment>